<dbReference type="InParanoid" id="A0A2R6QUE6"/>
<dbReference type="PANTHER" id="PTHR11630:SF26">
    <property type="entry name" value="DNA REPLICATION LICENSING FACTOR MCM7"/>
    <property type="match status" value="1"/>
</dbReference>
<keyword evidence="10 15" id="KW-0539">Nucleus</keyword>
<keyword evidence="8 14" id="KW-0067">ATP-binding</keyword>
<comment type="function">
    <text evidence="15">Acts as component of the MCM2-7 complex (MCM complex) which is the replicative helicase essential for 'once per cell cycle' DNA replication initiation and elongation in eukaryotic cells. The active ATPase sites in the MCM2-7 ring are formed through the interaction surfaces of two neighboring subunits such that a critical structure of a conserved arginine finger motif is provided in trans relative to the ATP-binding site of the Walker A box of the adjacent subunit. The six ATPase active sites, however, are likely to contribute differentially to the complex helicase activity.</text>
</comment>
<gene>
    <name evidence="15" type="primary">MCM7</name>
    <name evidence="17" type="ORF">CEY00_Acc15292</name>
</gene>
<organism evidence="17 18">
    <name type="scientific">Actinidia chinensis var. chinensis</name>
    <name type="common">Chinese soft-hair kiwi</name>
    <dbReference type="NCBI Taxonomy" id="1590841"/>
    <lineage>
        <taxon>Eukaryota</taxon>
        <taxon>Viridiplantae</taxon>
        <taxon>Streptophyta</taxon>
        <taxon>Embryophyta</taxon>
        <taxon>Tracheophyta</taxon>
        <taxon>Spermatophyta</taxon>
        <taxon>Magnoliopsida</taxon>
        <taxon>eudicotyledons</taxon>
        <taxon>Gunneridae</taxon>
        <taxon>Pentapetalae</taxon>
        <taxon>asterids</taxon>
        <taxon>Ericales</taxon>
        <taxon>Actinidiaceae</taxon>
        <taxon>Actinidia</taxon>
    </lineage>
</organism>
<dbReference type="InterPro" id="IPR041562">
    <property type="entry name" value="MCM_lid"/>
</dbReference>
<protein>
    <recommendedName>
        <fullName evidence="13 15">DNA replication licensing factor MCM7</fullName>
        <ecNumber evidence="3 15">3.6.4.12</ecNumber>
    </recommendedName>
</protein>
<dbReference type="Proteomes" id="UP000241394">
    <property type="component" value="Chromosome LG13"/>
</dbReference>
<dbReference type="InterPro" id="IPR008050">
    <property type="entry name" value="MCM7"/>
</dbReference>
<keyword evidence="11 15" id="KW-0131">Cell cycle</keyword>
<dbReference type="Gramene" id="PSS14725">
    <property type="protein sequence ID" value="PSS14725"/>
    <property type="gene ID" value="CEY00_Acc15292"/>
</dbReference>
<evidence type="ECO:0000259" key="16">
    <source>
        <dbReference type="PROSITE" id="PS50051"/>
    </source>
</evidence>
<dbReference type="Pfam" id="PF00493">
    <property type="entry name" value="MCM"/>
    <property type="match status" value="1"/>
</dbReference>
<proteinExistence type="inferred from homology"/>
<dbReference type="InterPro" id="IPR012340">
    <property type="entry name" value="NA-bd_OB-fold"/>
</dbReference>
<evidence type="ECO:0000256" key="4">
    <source>
        <dbReference type="ARBA" id="ARBA00022705"/>
    </source>
</evidence>
<evidence type="ECO:0000256" key="10">
    <source>
        <dbReference type="ARBA" id="ARBA00023242"/>
    </source>
</evidence>
<dbReference type="Pfam" id="PF17855">
    <property type="entry name" value="MCM_lid"/>
    <property type="match status" value="1"/>
</dbReference>
<dbReference type="Gene3D" id="2.40.50.140">
    <property type="entry name" value="Nucleic acid-binding proteins"/>
    <property type="match status" value="1"/>
</dbReference>
<comment type="caution">
    <text evidence="17">The sequence shown here is derived from an EMBL/GenBank/DDBJ whole genome shotgun (WGS) entry which is preliminary data.</text>
</comment>
<dbReference type="STRING" id="1590841.A0A2R6QUE6"/>
<dbReference type="PANTHER" id="PTHR11630">
    <property type="entry name" value="DNA REPLICATION LICENSING FACTOR MCM FAMILY MEMBER"/>
    <property type="match status" value="1"/>
</dbReference>
<keyword evidence="6 15" id="KW-0378">Hydrolase</keyword>
<name>A0A2R6QUE6_ACTCC</name>
<dbReference type="GO" id="GO:0006270">
    <property type="term" value="P:DNA replication initiation"/>
    <property type="evidence" value="ECO:0007669"/>
    <property type="project" value="InterPro"/>
</dbReference>
<evidence type="ECO:0000256" key="7">
    <source>
        <dbReference type="ARBA" id="ARBA00022806"/>
    </source>
</evidence>
<keyword evidence="4 15" id="KW-0235">DNA replication</keyword>
<dbReference type="SUPFAM" id="SSF50249">
    <property type="entry name" value="Nucleic acid-binding proteins"/>
    <property type="match status" value="1"/>
</dbReference>
<dbReference type="FunFam" id="3.40.50.300:FF:000835">
    <property type="entry name" value="DNA replication licensing factor MCM7"/>
    <property type="match status" value="1"/>
</dbReference>
<dbReference type="GO" id="GO:0006271">
    <property type="term" value="P:DNA strand elongation involved in DNA replication"/>
    <property type="evidence" value="ECO:0007669"/>
    <property type="project" value="TreeGrafter"/>
</dbReference>
<dbReference type="Pfam" id="PF14551">
    <property type="entry name" value="MCM_N"/>
    <property type="match status" value="1"/>
</dbReference>
<dbReference type="Pfam" id="PF24901">
    <property type="entry name" value="WHD_MCM7"/>
    <property type="match status" value="1"/>
</dbReference>
<dbReference type="GO" id="GO:0017116">
    <property type="term" value="F:single-stranded DNA helicase activity"/>
    <property type="evidence" value="ECO:0007669"/>
    <property type="project" value="TreeGrafter"/>
</dbReference>
<dbReference type="InterPro" id="IPR031327">
    <property type="entry name" value="MCM"/>
</dbReference>
<keyword evidence="18" id="KW-1185">Reference proteome</keyword>
<reference evidence="18" key="2">
    <citation type="journal article" date="2018" name="BMC Genomics">
        <title>A manually annotated Actinidia chinensis var. chinensis (kiwifruit) genome highlights the challenges associated with draft genomes and gene prediction in plants.</title>
        <authorList>
            <person name="Pilkington S.M."/>
            <person name="Crowhurst R."/>
            <person name="Hilario E."/>
            <person name="Nardozza S."/>
            <person name="Fraser L."/>
            <person name="Peng Y."/>
            <person name="Gunaseelan K."/>
            <person name="Simpson R."/>
            <person name="Tahir J."/>
            <person name="Deroles S.C."/>
            <person name="Templeton K."/>
            <person name="Luo Z."/>
            <person name="Davy M."/>
            <person name="Cheng C."/>
            <person name="McNeilage M."/>
            <person name="Scaglione D."/>
            <person name="Liu Y."/>
            <person name="Zhang Q."/>
            <person name="Datson P."/>
            <person name="De Silva N."/>
            <person name="Gardiner S.E."/>
            <person name="Bassett H."/>
            <person name="Chagne D."/>
            <person name="McCallum J."/>
            <person name="Dzierzon H."/>
            <person name="Deng C."/>
            <person name="Wang Y.Y."/>
            <person name="Barron L."/>
            <person name="Manako K."/>
            <person name="Bowen J."/>
            <person name="Foster T.M."/>
            <person name="Erridge Z.A."/>
            <person name="Tiffin H."/>
            <person name="Waite C.N."/>
            <person name="Davies K.M."/>
            <person name="Grierson E.P."/>
            <person name="Laing W.A."/>
            <person name="Kirk R."/>
            <person name="Chen X."/>
            <person name="Wood M."/>
            <person name="Montefiori M."/>
            <person name="Brummell D.A."/>
            <person name="Schwinn K.E."/>
            <person name="Catanach A."/>
            <person name="Fullerton C."/>
            <person name="Li D."/>
            <person name="Meiyalaghan S."/>
            <person name="Nieuwenhuizen N."/>
            <person name="Read N."/>
            <person name="Prakash R."/>
            <person name="Hunter D."/>
            <person name="Zhang H."/>
            <person name="McKenzie M."/>
            <person name="Knabel M."/>
            <person name="Harris A."/>
            <person name="Allan A.C."/>
            <person name="Gleave A."/>
            <person name="Chen A."/>
            <person name="Janssen B.J."/>
            <person name="Plunkett B."/>
            <person name="Ampomah-Dwamena C."/>
            <person name="Voogd C."/>
            <person name="Leif D."/>
            <person name="Lafferty D."/>
            <person name="Souleyre E.J.F."/>
            <person name="Varkonyi-Gasic E."/>
            <person name="Gambi F."/>
            <person name="Hanley J."/>
            <person name="Yao J.L."/>
            <person name="Cheung J."/>
            <person name="David K.M."/>
            <person name="Warren B."/>
            <person name="Marsh K."/>
            <person name="Snowden K.C."/>
            <person name="Lin-Wang K."/>
            <person name="Brian L."/>
            <person name="Martinez-Sanchez M."/>
            <person name="Wang M."/>
            <person name="Ileperuma N."/>
            <person name="Macnee N."/>
            <person name="Campin R."/>
            <person name="McAtee P."/>
            <person name="Drummond R.S.M."/>
            <person name="Espley R.V."/>
            <person name="Ireland H.S."/>
            <person name="Wu R."/>
            <person name="Atkinson R.G."/>
            <person name="Karunairetnam S."/>
            <person name="Bulley S."/>
            <person name="Chunkath S."/>
            <person name="Hanley Z."/>
            <person name="Storey R."/>
            <person name="Thrimawithana A.H."/>
            <person name="Thomson S."/>
            <person name="David C."/>
            <person name="Testolin R."/>
            <person name="Huang H."/>
            <person name="Hellens R.P."/>
            <person name="Schaffer R.J."/>
        </authorList>
    </citation>
    <scope>NUCLEOTIDE SEQUENCE [LARGE SCALE GENOMIC DNA]</scope>
    <source>
        <strain evidence="18">cv. Red5</strain>
    </source>
</reference>
<dbReference type="EC" id="3.6.4.12" evidence="3 15"/>
<dbReference type="GO" id="GO:0042555">
    <property type="term" value="C:MCM complex"/>
    <property type="evidence" value="ECO:0007669"/>
    <property type="project" value="InterPro"/>
</dbReference>
<dbReference type="InterPro" id="IPR003593">
    <property type="entry name" value="AAA+_ATPase"/>
</dbReference>
<comment type="subcellular location">
    <subcellularLocation>
        <location evidence="1 15">Nucleus</location>
    </subcellularLocation>
</comment>
<dbReference type="PRINTS" id="PR01657">
    <property type="entry name" value="MCMFAMILY"/>
</dbReference>
<dbReference type="GO" id="GO:0000727">
    <property type="term" value="P:double-strand break repair via break-induced replication"/>
    <property type="evidence" value="ECO:0007669"/>
    <property type="project" value="TreeGrafter"/>
</dbReference>
<dbReference type="GO" id="GO:0016887">
    <property type="term" value="F:ATP hydrolysis activity"/>
    <property type="evidence" value="ECO:0007669"/>
    <property type="project" value="RHEA"/>
</dbReference>
<dbReference type="InterPro" id="IPR018525">
    <property type="entry name" value="MCM_CS"/>
</dbReference>
<dbReference type="InterPro" id="IPR027925">
    <property type="entry name" value="MCM_N"/>
</dbReference>
<dbReference type="PROSITE" id="PS00847">
    <property type="entry name" value="MCM_1"/>
    <property type="match status" value="1"/>
</dbReference>
<dbReference type="AlphaFoldDB" id="A0A2R6QUE6"/>
<dbReference type="FunCoup" id="A0A2R6QUE6">
    <property type="interactions" value="4321"/>
</dbReference>
<dbReference type="InterPro" id="IPR001208">
    <property type="entry name" value="MCM_dom"/>
</dbReference>
<dbReference type="SMART" id="SM00382">
    <property type="entry name" value="AAA"/>
    <property type="match status" value="1"/>
</dbReference>
<evidence type="ECO:0000256" key="13">
    <source>
        <dbReference type="ARBA" id="ARBA00073503"/>
    </source>
</evidence>
<dbReference type="Pfam" id="PF17207">
    <property type="entry name" value="MCM_OB"/>
    <property type="match status" value="1"/>
</dbReference>
<dbReference type="GO" id="GO:0003697">
    <property type="term" value="F:single-stranded DNA binding"/>
    <property type="evidence" value="ECO:0007669"/>
    <property type="project" value="TreeGrafter"/>
</dbReference>
<evidence type="ECO:0000256" key="8">
    <source>
        <dbReference type="ARBA" id="ARBA00022840"/>
    </source>
</evidence>
<evidence type="ECO:0000256" key="14">
    <source>
        <dbReference type="RuleBase" id="RU004070"/>
    </source>
</evidence>
<sequence>MAKDLDFNRDKDLARDFLSNFADTNGDPKYMKILQDVANHKTKAIQIDLEDLFNYKDLDEDFLQRVTENTRRYIGIFAEAIDELIPEPTEAFPDDEHDILMTQRSEEGTENTDNSDPRQRMPPEIKRFYEVYIRTSSKGRPFTIREVKASHIGQLVRISGIVTRCSDVKPLMQVAPGDVVELSGIFLPIPYTGFRAMRAGLVADTYLEAMSVSHFKKKYEEYELKGDEEEQIARLAEDGDIYNKLARSLAPEIFGHEDIKKALLLLLVGAPHRKLKDGMKIRGDLHICLMGDPGVAKSQLLKHIINVAPRGVYTTGKGSSGVGLTAAVQKDPVTNEMVLEGGALVLADMGICAIDEFDKMDDSDRTAIHEVMEQQTVSIAKAGITTSLNARTAVLAAANPAWGRYDLRRTPAENINLPPALLSRFDILWLILDRADMDTDLELARHVVYVHQNKESPALGFTPLEPSVLRAYISAARKLCPCIPKELEEYIASAYSGIRQDEAKSNTPHSYTTVRTLLSILRISAALARLRFSDTVAQSDVDEALRLMQMSKFSLYSEDRQRSGLDAISDIYSILRDEAARANKMDVNYAHALNWISRKGYSEAQLKECLEEYAALNVWQIHPNTFDIRFIDA</sequence>
<dbReference type="SUPFAM" id="SSF52540">
    <property type="entry name" value="P-loop containing nucleoside triphosphate hydrolases"/>
    <property type="match status" value="1"/>
</dbReference>
<evidence type="ECO:0000256" key="11">
    <source>
        <dbReference type="ARBA" id="ARBA00023306"/>
    </source>
</evidence>
<dbReference type="PRINTS" id="PR01663">
    <property type="entry name" value="MCMPROTEIN7"/>
</dbReference>
<dbReference type="SMART" id="SM00350">
    <property type="entry name" value="MCM"/>
    <property type="match status" value="1"/>
</dbReference>
<evidence type="ECO:0000313" key="18">
    <source>
        <dbReference type="Proteomes" id="UP000241394"/>
    </source>
</evidence>
<evidence type="ECO:0000256" key="9">
    <source>
        <dbReference type="ARBA" id="ARBA00023125"/>
    </source>
</evidence>
<dbReference type="Gene3D" id="3.30.1640.10">
    <property type="entry name" value="mini-chromosome maintenance (MCM) complex, chain A, domain 1"/>
    <property type="match status" value="1"/>
</dbReference>
<dbReference type="CDD" id="cd17758">
    <property type="entry name" value="MCM7"/>
    <property type="match status" value="1"/>
</dbReference>
<evidence type="ECO:0000313" key="17">
    <source>
        <dbReference type="EMBL" id="PSS14725.1"/>
    </source>
</evidence>
<evidence type="ECO:0000256" key="1">
    <source>
        <dbReference type="ARBA" id="ARBA00004123"/>
    </source>
</evidence>
<dbReference type="InterPro" id="IPR027417">
    <property type="entry name" value="P-loop_NTPase"/>
</dbReference>
<reference evidence="17 18" key="1">
    <citation type="submission" date="2017-07" db="EMBL/GenBank/DDBJ databases">
        <title>An improved, manually edited Actinidia chinensis var. chinensis (kiwifruit) genome highlights the challenges associated with draft genomes and gene prediction in plants.</title>
        <authorList>
            <person name="Pilkington S."/>
            <person name="Crowhurst R."/>
            <person name="Hilario E."/>
            <person name="Nardozza S."/>
            <person name="Fraser L."/>
            <person name="Peng Y."/>
            <person name="Gunaseelan K."/>
            <person name="Simpson R."/>
            <person name="Tahir J."/>
            <person name="Deroles S."/>
            <person name="Templeton K."/>
            <person name="Luo Z."/>
            <person name="Davy M."/>
            <person name="Cheng C."/>
            <person name="Mcneilage M."/>
            <person name="Scaglione D."/>
            <person name="Liu Y."/>
            <person name="Zhang Q."/>
            <person name="Datson P."/>
            <person name="De Silva N."/>
            <person name="Gardiner S."/>
            <person name="Bassett H."/>
            <person name="Chagne D."/>
            <person name="Mccallum J."/>
            <person name="Dzierzon H."/>
            <person name="Deng C."/>
            <person name="Wang Y.-Y."/>
            <person name="Barron N."/>
            <person name="Manako K."/>
            <person name="Bowen J."/>
            <person name="Foster T."/>
            <person name="Erridge Z."/>
            <person name="Tiffin H."/>
            <person name="Waite C."/>
            <person name="Davies K."/>
            <person name="Grierson E."/>
            <person name="Laing W."/>
            <person name="Kirk R."/>
            <person name="Chen X."/>
            <person name="Wood M."/>
            <person name="Montefiori M."/>
            <person name="Brummell D."/>
            <person name="Schwinn K."/>
            <person name="Catanach A."/>
            <person name="Fullerton C."/>
            <person name="Li D."/>
            <person name="Meiyalaghan S."/>
            <person name="Nieuwenhuizen N."/>
            <person name="Read N."/>
            <person name="Prakash R."/>
            <person name="Hunter D."/>
            <person name="Zhang H."/>
            <person name="Mckenzie M."/>
            <person name="Knabel M."/>
            <person name="Harris A."/>
            <person name="Allan A."/>
            <person name="Chen A."/>
            <person name="Janssen B."/>
            <person name="Plunkett B."/>
            <person name="Dwamena C."/>
            <person name="Voogd C."/>
            <person name="Leif D."/>
            <person name="Lafferty D."/>
            <person name="Souleyre E."/>
            <person name="Varkonyi-Gasic E."/>
            <person name="Gambi F."/>
            <person name="Hanley J."/>
            <person name="Yao J.-L."/>
            <person name="Cheung J."/>
            <person name="David K."/>
            <person name="Warren B."/>
            <person name="Marsh K."/>
            <person name="Snowden K."/>
            <person name="Lin-Wang K."/>
            <person name="Brian L."/>
            <person name="Martinez-Sanchez M."/>
            <person name="Wang M."/>
            <person name="Ileperuma N."/>
            <person name="Macnee N."/>
            <person name="Campin R."/>
            <person name="Mcatee P."/>
            <person name="Drummond R."/>
            <person name="Espley R."/>
            <person name="Ireland H."/>
            <person name="Wu R."/>
            <person name="Atkinson R."/>
            <person name="Karunairetnam S."/>
            <person name="Bulley S."/>
            <person name="Chunkath S."/>
            <person name="Hanley Z."/>
            <person name="Storey R."/>
            <person name="Thrimawithana A."/>
            <person name="Thomson S."/>
            <person name="David C."/>
            <person name="Testolin R."/>
        </authorList>
    </citation>
    <scope>NUCLEOTIDE SEQUENCE [LARGE SCALE GENOMIC DNA]</scope>
    <source>
        <strain evidence="18">cv. Red5</strain>
        <tissue evidence="17">Young leaf</tissue>
    </source>
</reference>
<dbReference type="FunFam" id="3.30.1640.10:FF:000013">
    <property type="entry name" value="DNA replication licensing factor MCM7"/>
    <property type="match status" value="1"/>
</dbReference>
<dbReference type="InterPro" id="IPR033762">
    <property type="entry name" value="MCM_OB"/>
</dbReference>
<keyword evidence="7 15" id="KW-0347">Helicase</keyword>
<feature type="domain" description="MCM C-terminal AAA(+) ATPase" evidence="16">
    <location>
        <begin position="241"/>
        <end position="447"/>
    </location>
</feature>
<evidence type="ECO:0000256" key="12">
    <source>
        <dbReference type="ARBA" id="ARBA00047995"/>
    </source>
</evidence>
<evidence type="ECO:0000256" key="5">
    <source>
        <dbReference type="ARBA" id="ARBA00022741"/>
    </source>
</evidence>
<dbReference type="Gene3D" id="3.40.50.300">
    <property type="entry name" value="P-loop containing nucleotide triphosphate hydrolases"/>
    <property type="match status" value="1"/>
</dbReference>
<comment type="catalytic activity">
    <reaction evidence="12 15">
        <text>ATP + H2O = ADP + phosphate + H(+)</text>
        <dbReference type="Rhea" id="RHEA:13065"/>
        <dbReference type="ChEBI" id="CHEBI:15377"/>
        <dbReference type="ChEBI" id="CHEBI:15378"/>
        <dbReference type="ChEBI" id="CHEBI:30616"/>
        <dbReference type="ChEBI" id="CHEBI:43474"/>
        <dbReference type="ChEBI" id="CHEBI:456216"/>
        <dbReference type="EC" id="3.6.4.12"/>
    </reaction>
</comment>
<dbReference type="EMBL" id="NKQK01000013">
    <property type="protein sequence ID" value="PSS14725.1"/>
    <property type="molecule type" value="Genomic_DNA"/>
</dbReference>
<evidence type="ECO:0000256" key="15">
    <source>
        <dbReference type="RuleBase" id="RU365012"/>
    </source>
</evidence>
<dbReference type="PROSITE" id="PS50051">
    <property type="entry name" value="MCM_2"/>
    <property type="match status" value="1"/>
</dbReference>
<dbReference type="GO" id="GO:0005524">
    <property type="term" value="F:ATP binding"/>
    <property type="evidence" value="ECO:0007669"/>
    <property type="project" value="UniProtKB-KW"/>
</dbReference>
<comment type="similarity">
    <text evidence="2 14">Belongs to the MCM family.</text>
</comment>
<keyword evidence="9 14" id="KW-0238">DNA-binding</keyword>
<dbReference type="GO" id="GO:0000347">
    <property type="term" value="C:THO complex"/>
    <property type="evidence" value="ECO:0007669"/>
    <property type="project" value="UniProtKB-ARBA"/>
</dbReference>
<dbReference type="OrthoDB" id="3207464at2759"/>
<evidence type="ECO:0000256" key="6">
    <source>
        <dbReference type="ARBA" id="ARBA00022801"/>
    </source>
</evidence>
<evidence type="ECO:0000256" key="3">
    <source>
        <dbReference type="ARBA" id="ARBA00012551"/>
    </source>
</evidence>
<keyword evidence="5 14" id="KW-0547">Nucleotide-binding</keyword>
<accession>A0A2R6QUE6</accession>
<dbReference type="OMA" id="AQHVTYV"/>
<evidence type="ECO:0000256" key="2">
    <source>
        <dbReference type="ARBA" id="ARBA00008010"/>
    </source>
</evidence>